<evidence type="ECO:0000256" key="4">
    <source>
        <dbReference type="ARBA" id="ARBA00022519"/>
    </source>
</evidence>
<evidence type="ECO:0000256" key="11">
    <source>
        <dbReference type="ARBA" id="ARBA00023136"/>
    </source>
</evidence>
<keyword evidence="3" id="KW-1003">Cell membrane</keyword>
<sequence length="383" mass="44210">MNQEATAQTISADDWRMQLKKYGYIIVLIPAILFPITFFFWEATGSQHDIWWYFPIFVVFGIIPLFDHLIGKDPFNPNEEVDVPRMALEKWYPFLTIMTLPVMAATIAYGAALFSSAEVGIFGKIGMVISMGVIGGIVCINVGHELIHKDSTLEQWTGGLLLALVTYAGFKVEHIRGHHVHVSTPEDASSSRYNQTLYQFLPHAYFHNFMNAWSLEAKKLARKNLPAFHWKNELIWWYSISFLTMVVFAAVWGWMGAVFFIAQSFFAFTLLEIVNYIEHYGLHRRKLENGRYERTTPAHSWNSNFLLTNLFLVQLQRHSDHHANPKRRYQVLRHFDESPQLPSGYAGMVVLAVIPSLWFKVMNPRVEAYYKGEEHQLTAEQKG</sequence>
<evidence type="ECO:0000256" key="12">
    <source>
        <dbReference type="SAM" id="Phobius"/>
    </source>
</evidence>
<evidence type="ECO:0000256" key="6">
    <source>
        <dbReference type="ARBA" id="ARBA00022723"/>
    </source>
</evidence>
<organism evidence="14 15">
    <name type="scientific">Thalassolituus maritimus</name>
    <dbReference type="NCBI Taxonomy" id="484498"/>
    <lineage>
        <taxon>Bacteria</taxon>
        <taxon>Pseudomonadati</taxon>
        <taxon>Pseudomonadota</taxon>
        <taxon>Gammaproteobacteria</taxon>
        <taxon>Oceanospirillales</taxon>
        <taxon>Oceanospirillaceae</taxon>
        <taxon>Thalassolituus</taxon>
    </lineage>
</organism>
<dbReference type="Proteomes" id="UP001481413">
    <property type="component" value="Unassembled WGS sequence"/>
</dbReference>
<feature type="transmembrane region" description="Helical" evidence="12">
    <location>
        <begin position="234"/>
        <end position="252"/>
    </location>
</feature>
<keyword evidence="4" id="KW-0997">Cell inner membrane</keyword>
<evidence type="ECO:0000313" key="15">
    <source>
        <dbReference type="Proteomes" id="UP001481413"/>
    </source>
</evidence>
<evidence type="ECO:0000313" key="14">
    <source>
        <dbReference type="EMBL" id="GAA6143950.1"/>
    </source>
</evidence>
<keyword evidence="10" id="KW-0503">Monooxygenase</keyword>
<keyword evidence="5 12" id="KW-0812">Transmembrane</keyword>
<evidence type="ECO:0000256" key="8">
    <source>
        <dbReference type="ARBA" id="ARBA00023002"/>
    </source>
</evidence>
<keyword evidence="8" id="KW-0560">Oxidoreductase</keyword>
<dbReference type="Pfam" id="PF00487">
    <property type="entry name" value="FA_desaturase"/>
    <property type="match status" value="1"/>
</dbReference>
<accession>A0ABP9ZUX9</accession>
<feature type="transmembrane region" description="Helical" evidence="12">
    <location>
        <begin position="258"/>
        <end position="277"/>
    </location>
</feature>
<protein>
    <submittedName>
        <fullName evidence="14">Alkane 1-monooxygenase AlkB2</fullName>
    </submittedName>
</protein>
<evidence type="ECO:0000256" key="1">
    <source>
        <dbReference type="ARBA" id="ARBA00004429"/>
    </source>
</evidence>
<proteinExistence type="inferred from homology"/>
<comment type="caution">
    <text evidence="14">The sequence shown here is derived from an EMBL/GenBank/DDBJ whole genome shotgun (WGS) entry which is preliminary data.</text>
</comment>
<feature type="transmembrane region" description="Helical" evidence="12">
    <location>
        <begin position="22"/>
        <end position="41"/>
    </location>
</feature>
<dbReference type="PANTHER" id="PTHR38674">
    <property type="entry name" value="ALKANE 1-MONOOXYGENASE 1"/>
    <property type="match status" value="1"/>
</dbReference>
<feature type="transmembrane region" description="Helical" evidence="12">
    <location>
        <begin position="91"/>
        <end position="114"/>
    </location>
</feature>
<feature type="transmembrane region" description="Helical" evidence="12">
    <location>
        <begin position="50"/>
        <end position="71"/>
    </location>
</feature>
<dbReference type="PANTHER" id="PTHR38674:SF1">
    <property type="entry name" value="ALKANE 1-MONOOXYGENASE 1"/>
    <property type="match status" value="1"/>
</dbReference>
<keyword evidence="6" id="KW-0479">Metal-binding</keyword>
<name>A0ABP9ZUX9_9GAMM</name>
<evidence type="ECO:0000259" key="13">
    <source>
        <dbReference type="Pfam" id="PF00487"/>
    </source>
</evidence>
<evidence type="ECO:0000256" key="5">
    <source>
        <dbReference type="ARBA" id="ARBA00022692"/>
    </source>
</evidence>
<keyword evidence="11 12" id="KW-0472">Membrane</keyword>
<feature type="transmembrane region" description="Helical" evidence="12">
    <location>
        <begin position="121"/>
        <end position="143"/>
    </location>
</feature>
<dbReference type="CDD" id="cd03512">
    <property type="entry name" value="Alkane-hydroxylase"/>
    <property type="match status" value="1"/>
</dbReference>
<evidence type="ECO:0000256" key="7">
    <source>
        <dbReference type="ARBA" id="ARBA00022989"/>
    </source>
</evidence>
<dbReference type="EMBL" id="BAABWH010000001">
    <property type="protein sequence ID" value="GAA6143950.1"/>
    <property type="molecule type" value="Genomic_DNA"/>
</dbReference>
<keyword evidence="15" id="KW-1185">Reference proteome</keyword>
<keyword evidence="7 12" id="KW-1133">Transmembrane helix</keyword>
<dbReference type="RefSeq" id="WP_353292902.1">
    <property type="nucleotide sequence ID" value="NZ_BAABWH010000001.1"/>
</dbReference>
<dbReference type="InterPro" id="IPR005804">
    <property type="entry name" value="FA_desaturase_dom"/>
</dbReference>
<feature type="domain" description="Fatty acid desaturase" evidence="13">
    <location>
        <begin position="129"/>
        <end position="348"/>
    </location>
</feature>
<evidence type="ECO:0000256" key="3">
    <source>
        <dbReference type="ARBA" id="ARBA00022475"/>
    </source>
</evidence>
<keyword evidence="9" id="KW-0408">Iron</keyword>
<evidence type="ECO:0000256" key="2">
    <source>
        <dbReference type="ARBA" id="ARBA00010823"/>
    </source>
</evidence>
<reference evidence="14 15" key="1">
    <citation type="submission" date="2024-04" db="EMBL/GenBank/DDBJ databases">
        <title>Draft genome sequence of Thalassolituus maritimus NBRC 116585.</title>
        <authorList>
            <person name="Miyakawa T."/>
            <person name="Kusuya Y."/>
            <person name="Miura T."/>
        </authorList>
    </citation>
    <scope>NUCLEOTIDE SEQUENCE [LARGE SCALE GENOMIC DNA]</scope>
    <source>
        <strain evidence="14 15">5NW40-0001</strain>
    </source>
</reference>
<gene>
    <name evidence="14" type="primary">alkB2</name>
    <name evidence="14" type="ORF">NBRC116585_00670</name>
</gene>
<comment type="similarity">
    <text evidence="2">Belongs to the fatty acid desaturase type 1 family. AlkB subfamily.</text>
</comment>
<dbReference type="InterPro" id="IPR033885">
    <property type="entry name" value="AlkB/XylM"/>
</dbReference>
<comment type="subcellular location">
    <subcellularLocation>
        <location evidence="1">Cell inner membrane</location>
        <topology evidence="1">Multi-pass membrane protein</topology>
    </subcellularLocation>
</comment>
<evidence type="ECO:0000256" key="10">
    <source>
        <dbReference type="ARBA" id="ARBA00023033"/>
    </source>
</evidence>
<evidence type="ECO:0000256" key="9">
    <source>
        <dbReference type="ARBA" id="ARBA00023004"/>
    </source>
</evidence>